<proteinExistence type="predicted"/>
<name>A0AAD9E924_9PEZI</name>
<protein>
    <submittedName>
        <fullName evidence="2">Uncharacterized protein</fullName>
    </submittedName>
</protein>
<reference evidence="2" key="1">
    <citation type="submission" date="2023-01" db="EMBL/GenBank/DDBJ databases">
        <title>Colletotrichum chrysophilum M932 genome sequence.</title>
        <authorList>
            <person name="Baroncelli R."/>
        </authorList>
    </citation>
    <scope>NUCLEOTIDE SEQUENCE</scope>
    <source>
        <strain evidence="2">M932</strain>
    </source>
</reference>
<feature type="compositionally biased region" description="Basic and acidic residues" evidence="1">
    <location>
        <begin position="95"/>
        <end position="106"/>
    </location>
</feature>
<comment type="caution">
    <text evidence="2">The sequence shown here is derived from an EMBL/GenBank/DDBJ whole genome shotgun (WGS) entry which is preliminary data.</text>
</comment>
<keyword evidence="3" id="KW-1185">Reference proteome</keyword>
<sequence length="106" mass="11751">MSRIGPGFLRIIPTPQYLNLTVLESQARGTALQQCPAQGDALQHRAALPDFVIVHLILKTNPLEAKSWRPGEISPAQRPDSERVDPGTRWTRAGPETRPEARFSSL</sequence>
<dbReference type="EMBL" id="JAQOWY010000721">
    <property type="protein sequence ID" value="KAK1839087.1"/>
    <property type="molecule type" value="Genomic_DNA"/>
</dbReference>
<gene>
    <name evidence="2" type="ORF">CCHR01_18285</name>
</gene>
<evidence type="ECO:0000313" key="2">
    <source>
        <dbReference type="EMBL" id="KAK1839087.1"/>
    </source>
</evidence>
<dbReference type="AlphaFoldDB" id="A0AAD9E924"/>
<feature type="region of interest" description="Disordered" evidence="1">
    <location>
        <begin position="67"/>
        <end position="106"/>
    </location>
</feature>
<evidence type="ECO:0000313" key="3">
    <source>
        <dbReference type="Proteomes" id="UP001243330"/>
    </source>
</evidence>
<dbReference type="Proteomes" id="UP001243330">
    <property type="component" value="Unassembled WGS sequence"/>
</dbReference>
<evidence type="ECO:0000256" key="1">
    <source>
        <dbReference type="SAM" id="MobiDB-lite"/>
    </source>
</evidence>
<accession>A0AAD9E924</accession>
<organism evidence="2 3">
    <name type="scientific">Colletotrichum chrysophilum</name>
    <dbReference type="NCBI Taxonomy" id="1836956"/>
    <lineage>
        <taxon>Eukaryota</taxon>
        <taxon>Fungi</taxon>
        <taxon>Dikarya</taxon>
        <taxon>Ascomycota</taxon>
        <taxon>Pezizomycotina</taxon>
        <taxon>Sordariomycetes</taxon>
        <taxon>Hypocreomycetidae</taxon>
        <taxon>Glomerellales</taxon>
        <taxon>Glomerellaceae</taxon>
        <taxon>Colletotrichum</taxon>
        <taxon>Colletotrichum gloeosporioides species complex</taxon>
    </lineage>
</organism>